<dbReference type="PANTHER" id="PTHR44196">
    <property type="entry name" value="DEHYDROGENASE/REDUCTASE SDR FAMILY MEMBER 7B"/>
    <property type="match status" value="1"/>
</dbReference>
<dbReference type="CDD" id="cd05233">
    <property type="entry name" value="SDR_c"/>
    <property type="match status" value="1"/>
</dbReference>
<keyword evidence="4" id="KW-1185">Reference proteome</keyword>
<comment type="similarity">
    <text evidence="1">Belongs to the short-chain dehydrogenases/reductases (SDR) family.</text>
</comment>
<evidence type="ECO:0000313" key="3">
    <source>
        <dbReference type="EMBL" id="MFC5893751.1"/>
    </source>
</evidence>
<keyword evidence="2 3" id="KW-0560">Oxidoreductase</keyword>
<evidence type="ECO:0000256" key="2">
    <source>
        <dbReference type="ARBA" id="ARBA00023002"/>
    </source>
</evidence>
<gene>
    <name evidence="3" type="ORF">ACFP3M_13065</name>
</gene>
<dbReference type="InterPro" id="IPR002347">
    <property type="entry name" value="SDR_fam"/>
</dbReference>
<name>A0ABW1FK03_9ACTN</name>
<reference evidence="4" key="1">
    <citation type="journal article" date="2019" name="Int. J. Syst. Evol. Microbiol.">
        <title>The Global Catalogue of Microorganisms (GCM) 10K type strain sequencing project: providing services to taxonomists for standard genome sequencing and annotation.</title>
        <authorList>
            <consortium name="The Broad Institute Genomics Platform"/>
            <consortium name="The Broad Institute Genome Sequencing Center for Infectious Disease"/>
            <person name="Wu L."/>
            <person name="Ma J."/>
        </authorList>
    </citation>
    <scope>NUCLEOTIDE SEQUENCE [LARGE SCALE GENOMIC DNA]</scope>
    <source>
        <strain evidence="4">CGMCC 1.15809</strain>
    </source>
</reference>
<evidence type="ECO:0000256" key="1">
    <source>
        <dbReference type="ARBA" id="ARBA00006484"/>
    </source>
</evidence>
<sequence>MTRARDALTAAPDIGGLTAVVTGGSRGLGLLLGRRFAQHGCRVVLLAPDAAELDRAVRLAGRSAGGPVRGVVCDVRDAAAVGDRFAEIAEDEGGIDIVVAHAGLLQVGPAAALGPDGFRRALDAVFTGALHTALAALPHLRRSPVGGRLGLIGSVGAPVPTPHLVPRACAGSAVGALAAGLRAEEAAHGVTVTAVHPGPVRTGAHVRAYFGGDRRREYAWFSALAGLPLLSVDAERAADRIVAGMRRRRPRIVLTPAARLGAVAGGVAPVTTARLMAAVARALPRGDAPATVTGADVAADDQPPARRLRAVLGVLGERAADRCNERIRKDR</sequence>
<dbReference type="EC" id="1.-.-.-" evidence="3"/>
<proteinExistence type="inferred from homology"/>
<dbReference type="RefSeq" id="WP_345091358.1">
    <property type="nucleotide sequence ID" value="NZ_BAAAWG010000019.1"/>
</dbReference>
<dbReference type="Proteomes" id="UP001596241">
    <property type="component" value="Unassembled WGS sequence"/>
</dbReference>
<organism evidence="3 4">
    <name type="scientific">Streptomyces ramulosus</name>
    <dbReference type="NCBI Taxonomy" id="47762"/>
    <lineage>
        <taxon>Bacteria</taxon>
        <taxon>Bacillati</taxon>
        <taxon>Actinomycetota</taxon>
        <taxon>Actinomycetes</taxon>
        <taxon>Kitasatosporales</taxon>
        <taxon>Streptomycetaceae</taxon>
        <taxon>Streptomyces</taxon>
    </lineage>
</organism>
<dbReference type="EMBL" id="JBHSPW010000005">
    <property type="protein sequence ID" value="MFC5893751.1"/>
    <property type="molecule type" value="Genomic_DNA"/>
</dbReference>
<comment type="caution">
    <text evidence="3">The sequence shown here is derived from an EMBL/GenBank/DDBJ whole genome shotgun (WGS) entry which is preliminary data.</text>
</comment>
<dbReference type="PRINTS" id="PR00081">
    <property type="entry name" value="GDHRDH"/>
</dbReference>
<dbReference type="PANTHER" id="PTHR44196:SF1">
    <property type="entry name" value="DEHYDROGENASE_REDUCTASE SDR FAMILY MEMBER 7B"/>
    <property type="match status" value="1"/>
</dbReference>
<dbReference type="Gene3D" id="3.40.50.720">
    <property type="entry name" value="NAD(P)-binding Rossmann-like Domain"/>
    <property type="match status" value="1"/>
</dbReference>
<protein>
    <submittedName>
        <fullName evidence="3">SDR family NAD(P)-dependent oxidoreductase</fullName>
        <ecNumber evidence="3">1.-.-.-</ecNumber>
    </submittedName>
</protein>
<dbReference type="Pfam" id="PF00106">
    <property type="entry name" value="adh_short"/>
    <property type="match status" value="1"/>
</dbReference>
<evidence type="ECO:0000313" key="4">
    <source>
        <dbReference type="Proteomes" id="UP001596241"/>
    </source>
</evidence>
<accession>A0ABW1FK03</accession>
<dbReference type="SUPFAM" id="SSF51735">
    <property type="entry name" value="NAD(P)-binding Rossmann-fold domains"/>
    <property type="match status" value="1"/>
</dbReference>
<dbReference type="InterPro" id="IPR036291">
    <property type="entry name" value="NAD(P)-bd_dom_sf"/>
</dbReference>
<dbReference type="GO" id="GO:0016491">
    <property type="term" value="F:oxidoreductase activity"/>
    <property type="evidence" value="ECO:0007669"/>
    <property type="project" value="UniProtKB-KW"/>
</dbReference>